<evidence type="ECO:0000313" key="4">
    <source>
        <dbReference type="EMBL" id="MDB7933162.1"/>
    </source>
</evidence>
<evidence type="ECO:0000313" key="3">
    <source>
        <dbReference type="EMBL" id="MDB7907186.1"/>
    </source>
</evidence>
<gene>
    <name evidence="6" type="ORF">GKE90_05350</name>
    <name evidence="5" type="ORF">GKE97_21400</name>
    <name evidence="3" type="ORF">PND83_14475</name>
    <name evidence="4" type="ORF">PNE06_08740</name>
</gene>
<name>A0A174W416_FLAPL</name>
<dbReference type="Proteomes" id="UP000434475">
    <property type="component" value="Unassembled WGS sequence"/>
</dbReference>
<evidence type="ECO:0000313" key="5">
    <source>
        <dbReference type="EMBL" id="MSB22036.1"/>
    </source>
</evidence>
<accession>A0A174W416</accession>
<dbReference type="AlphaFoldDB" id="A0A174W416"/>
<feature type="binding site" evidence="2">
    <location>
        <position position="8"/>
    </location>
    <ligand>
        <name>Zn(2+)</name>
        <dbReference type="ChEBI" id="CHEBI:29105"/>
        <label>2</label>
    </ligand>
</feature>
<feature type="binding site" evidence="2">
    <location>
        <position position="8"/>
    </location>
    <ligand>
        <name>Zn(2+)</name>
        <dbReference type="ChEBI" id="CHEBI:29105"/>
        <label>1</label>
    </ligand>
</feature>
<dbReference type="InterPro" id="IPR036177">
    <property type="entry name" value="Peptidase_M55_sf"/>
</dbReference>
<dbReference type="EMBL" id="WKPR01000032">
    <property type="protein sequence ID" value="MSB22036.1"/>
    <property type="molecule type" value="Genomic_DNA"/>
</dbReference>
<proteinExistence type="predicted"/>
<dbReference type="EMBL" id="JAQLWO010000016">
    <property type="protein sequence ID" value="MDB7907186.1"/>
    <property type="molecule type" value="Genomic_DNA"/>
</dbReference>
<keyword evidence="2" id="KW-0479">Metal-binding</keyword>
<evidence type="ECO:0000313" key="8">
    <source>
        <dbReference type="Proteomes" id="UP000434475"/>
    </source>
</evidence>
<dbReference type="GO" id="GO:0046872">
    <property type="term" value="F:metal ion binding"/>
    <property type="evidence" value="ECO:0007669"/>
    <property type="project" value="UniProtKB-KW"/>
</dbReference>
<feature type="binding site" evidence="2">
    <location>
        <position position="10"/>
    </location>
    <ligand>
        <name>Zn(2+)</name>
        <dbReference type="ChEBI" id="CHEBI:29105"/>
        <label>1</label>
    </ligand>
</feature>
<feature type="binding site" evidence="2">
    <location>
        <position position="105"/>
    </location>
    <ligand>
        <name>Zn(2+)</name>
        <dbReference type="ChEBI" id="CHEBI:29105"/>
        <label>2</label>
    </ligand>
</feature>
<dbReference type="SUPFAM" id="SSF63992">
    <property type="entry name" value="Dipeptide transport protein"/>
    <property type="match status" value="1"/>
</dbReference>
<reference evidence="7 8" key="1">
    <citation type="journal article" date="2019" name="Nat. Med.">
        <title>A library of human gut bacterial isolates paired with longitudinal multiomics data enables mechanistic microbiome research.</title>
        <authorList>
            <person name="Poyet M."/>
            <person name="Groussin M."/>
            <person name="Gibbons S.M."/>
            <person name="Avila-Pacheco J."/>
            <person name="Jiang X."/>
            <person name="Kearney S.M."/>
            <person name="Perrotta A.R."/>
            <person name="Berdy B."/>
            <person name="Zhao S."/>
            <person name="Lieberman T.D."/>
            <person name="Swanson P.K."/>
            <person name="Smith M."/>
            <person name="Roesemann S."/>
            <person name="Alexander J.E."/>
            <person name="Rich S.A."/>
            <person name="Livny J."/>
            <person name="Vlamakis H."/>
            <person name="Clish C."/>
            <person name="Bullock K."/>
            <person name="Deik A."/>
            <person name="Scott J."/>
            <person name="Pierce K.A."/>
            <person name="Xavier R.J."/>
            <person name="Alm E.J."/>
        </authorList>
    </citation>
    <scope>NUCLEOTIDE SEQUENCE [LARGE SCALE GENOMIC DNA]</scope>
    <source>
        <strain evidence="5 8">BIOML-A2</strain>
        <strain evidence="6 7">BIOML-A5</strain>
    </source>
</reference>
<dbReference type="Gene3D" id="3.40.50.10780">
    <property type="entry name" value="Dipeptide transport protein"/>
    <property type="match status" value="1"/>
</dbReference>
<evidence type="ECO:0000313" key="6">
    <source>
        <dbReference type="EMBL" id="MSB48130.1"/>
    </source>
</evidence>
<keyword evidence="2" id="KW-0862">Zinc</keyword>
<feature type="binding site" evidence="2">
    <location>
        <position position="136"/>
    </location>
    <ligand>
        <name>Zn(2+)</name>
        <dbReference type="ChEBI" id="CHEBI:29105"/>
        <label>2</label>
    </ligand>
</feature>
<dbReference type="Proteomes" id="UP001211006">
    <property type="component" value="Unassembled WGS sequence"/>
</dbReference>
<dbReference type="Pfam" id="PF04951">
    <property type="entry name" value="Peptidase_M55"/>
    <property type="match status" value="1"/>
</dbReference>
<reference evidence="3" key="2">
    <citation type="submission" date="2023-01" db="EMBL/GenBank/DDBJ databases">
        <title>Human gut microbiome strain richness.</title>
        <authorList>
            <person name="Chen-Liaw A."/>
        </authorList>
    </citation>
    <scope>NUCLEOTIDE SEQUENCE</scope>
    <source>
        <strain evidence="4">1001287st1_F4_1001285I_161205</strain>
        <strain evidence="3">2225st1_A6_2225SCRN_200828</strain>
    </source>
</reference>
<dbReference type="Proteomes" id="UP001211173">
    <property type="component" value="Unassembled WGS sequence"/>
</dbReference>
<dbReference type="Gene3D" id="3.30.1360.130">
    <property type="entry name" value="Dipeptide transport protein"/>
    <property type="match status" value="1"/>
</dbReference>
<evidence type="ECO:0000256" key="1">
    <source>
        <dbReference type="PIRSR" id="PIRSR015853-1"/>
    </source>
</evidence>
<dbReference type="EMBL" id="WKPO01000005">
    <property type="protein sequence ID" value="MSB48130.1"/>
    <property type="molecule type" value="Genomic_DNA"/>
</dbReference>
<dbReference type="RefSeq" id="WP_009259876.1">
    <property type="nucleotide sequence ID" value="NZ_BAABXT010000001.1"/>
</dbReference>
<dbReference type="EMBL" id="JAQLWV010000011">
    <property type="protein sequence ID" value="MDB7933162.1"/>
    <property type="molecule type" value="Genomic_DNA"/>
</dbReference>
<evidence type="ECO:0000313" key="7">
    <source>
        <dbReference type="Proteomes" id="UP000429811"/>
    </source>
</evidence>
<sequence length="266" mass="28976">MKVFISADIEGTAVTATREGCRPGEFEYERSRKEMTAEVVAAAEGARAAGAELVVVKDAHGPGLNILPEELPEYVQLIRSWSGSPEMMVEGLDSSFDAAFFVGYHNAAGEGGNALSHTINGGVVHRITVNGQPASEFLIYSWMAAWYGVPSVLLTGDKTLCEVGAELHPSLVTVPVKDDVGGRSQGLSPVLAHRRIREGAERAVKQDLSAARITLPEHFRVELTYRSHRDAYTKGFYPGAERVDAMTLAYETGDWYEANRFLLFAI</sequence>
<feature type="active site" description="Nucleophile" evidence="1">
    <location>
        <position position="117"/>
    </location>
</feature>
<organism evidence="6 7">
    <name type="scientific">Flavonifractor plautii</name>
    <name type="common">Fusobacterium plautii</name>
    <dbReference type="NCBI Taxonomy" id="292800"/>
    <lineage>
        <taxon>Bacteria</taxon>
        <taxon>Bacillati</taxon>
        <taxon>Bacillota</taxon>
        <taxon>Clostridia</taxon>
        <taxon>Eubacteriales</taxon>
        <taxon>Oscillospiraceae</taxon>
        <taxon>Flavonifractor</taxon>
    </lineage>
</organism>
<dbReference type="PIRSF" id="PIRSF015853">
    <property type="entry name" value="Pep_DppA"/>
    <property type="match status" value="1"/>
</dbReference>
<protein>
    <submittedName>
        <fullName evidence="3 6">Peptidase</fullName>
    </submittedName>
</protein>
<dbReference type="Proteomes" id="UP000429811">
    <property type="component" value="Unassembled WGS sequence"/>
</dbReference>
<dbReference type="InterPro" id="IPR027476">
    <property type="entry name" value="DppA_N"/>
</dbReference>
<comment type="caution">
    <text evidence="6">The sequence shown here is derived from an EMBL/GenBank/DDBJ whole genome shotgun (WGS) entry which is preliminary data.</text>
</comment>
<dbReference type="InterPro" id="IPR007035">
    <property type="entry name" value="Peptidase_M55"/>
</dbReference>
<feature type="binding site" evidence="2">
    <location>
        <position position="60"/>
    </location>
    <ligand>
        <name>Zn(2+)</name>
        <dbReference type="ChEBI" id="CHEBI:29105"/>
        <label>2</label>
    </ligand>
</feature>
<evidence type="ECO:0000256" key="2">
    <source>
        <dbReference type="PIRSR" id="PIRSR015853-2"/>
    </source>
</evidence>